<reference evidence="6" key="1">
    <citation type="submission" date="2016-08" db="EMBL/GenBank/DDBJ databases">
        <authorList>
            <person name="Seilhamer J.J."/>
        </authorList>
    </citation>
    <scope>NUCLEOTIDE SEQUENCE</scope>
    <source>
        <strain evidence="6">86</strain>
    </source>
</reference>
<dbReference type="InterPro" id="IPR050319">
    <property type="entry name" value="ABC_transp_ATP-bind"/>
</dbReference>
<dbReference type="InterPro" id="IPR003439">
    <property type="entry name" value="ABC_transporter-like_ATP-bd"/>
</dbReference>
<dbReference type="PROSITE" id="PS50893">
    <property type="entry name" value="ABC_TRANSPORTER_2"/>
    <property type="match status" value="1"/>
</dbReference>
<gene>
    <name evidence="6" type="ORF">KL86SPO_40096</name>
</gene>
<comment type="similarity">
    <text evidence="1">Belongs to the ABC transporter superfamily.</text>
</comment>
<dbReference type="InterPro" id="IPR027417">
    <property type="entry name" value="P-loop_NTPase"/>
</dbReference>
<dbReference type="SMART" id="SM00382">
    <property type="entry name" value="AAA"/>
    <property type="match status" value="1"/>
</dbReference>
<evidence type="ECO:0000259" key="5">
    <source>
        <dbReference type="PROSITE" id="PS50893"/>
    </source>
</evidence>
<evidence type="ECO:0000256" key="3">
    <source>
        <dbReference type="ARBA" id="ARBA00022741"/>
    </source>
</evidence>
<dbReference type="SUPFAM" id="SSF52540">
    <property type="entry name" value="P-loop containing nucleoside triphosphate hydrolases"/>
    <property type="match status" value="1"/>
</dbReference>
<dbReference type="AlphaFoldDB" id="A0A212LVQ6"/>
<evidence type="ECO:0000256" key="4">
    <source>
        <dbReference type="ARBA" id="ARBA00022840"/>
    </source>
</evidence>
<feature type="domain" description="ABC transporter" evidence="5">
    <location>
        <begin position="3"/>
        <end position="252"/>
    </location>
</feature>
<protein>
    <submittedName>
        <fullName evidence="6">ABC transporter related</fullName>
    </submittedName>
</protein>
<organism evidence="6">
    <name type="scientific">uncultured Sporomusa sp</name>
    <dbReference type="NCBI Taxonomy" id="307249"/>
    <lineage>
        <taxon>Bacteria</taxon>
        <taxon>Bacillati</taxon>
        <taxon>Bacillota</taxon>
        <taxon>Negativicutes</taxon>
        <taxon>Selenomonadales</taxon>
        <taxon>Sporomusaceae</taxon>
        <taxon>Sporomusa</taxon>
        <taxon>environmental samples</taxon>
    </lineage>
</organism>
<dbReference type="Pfam" id="PF00005">
    <property type="entry name" value="ABC_tran"/>
    <property type="match status" value="1"/>
</dbReference>
<accession>A0A212LVQ6</accession>
<keyword evidence="3" id="KW-0547">Nucleotide-binding</keyword>
<dbReference type="GO" id="GO:0055085">
    <property type="term" value="P:transmembrane transport"/>
    <property type="evidence" value="ECO:0007669"/>
    <property type="project" value="UniProtKB-ARBA"/>
</dbReference>
<dbReference type="PANTHER" id="PTHR43776">
    <property type="entry name" value="TRANSPORT ATP-BINDING PROTEIN"/>
    <property type="match status" value="1"/>
</dbReference>
<dbReference type="CDD" id="cd03257">
    <property type="entry name" value="ABC_NikE_OppD_transporters"/>
    <property type="match status" value="1"/>
</dbReference>
<dbReference type="PROSITE" id="PS00211">
    <property type="entry name" value="ABC_TRANSPORTER_1"/>
    <property type="match status" value="1"/>
</dbReference>
<evidence type="ECO:0000256" key="1">
    <source>
        <dbReference type="ARBA" id="ARBA00005417"/>
    </source>
</evidence>
<keyword evidence="2" id="KW-0813">Transport</keyword>
<evidence type="ECO:0000256" key="2">
    <source>
        <dbReference type="ARBA" id="ARBA00022448"/>
    </source>
</evidence>
<proteinExistence type="inferred from homology"/>
<dbReference type="PANTHER" id="PTHR43776:SF7">
    <property type="entry name" value="D,D-DIPEPTIDE TRANSPORT ATP-BINDING PROTEIN DDPF-RELATED"/>
    <property type="match status" value="1"/>
</dbReference>
<dbReference type="Gene3D" id="3.40.50.300">
    <property type="entry name" value="P-loop containing nucleotide triphosphate hydrolases"/>
    <property type="match status" value="1"/>
</dbReference>
<evidence type="ECO:0000313" key="6">
    <source>
        <dbReference type="EMBL" id="SCM81612.1"/>
    </source>
</evidence>
<keyword evidence="4" id="KW-0067">ATP-binding</keyword>
<dbReference type="RefSeq" id="WP_288184589.1">
    <property type="nucleotide sequence ID" value="NZ_LT608335.1"/>
</dbReference>
<dbReference type="InterPro" id="IPR017871">
    <property type="entry name" value="ABC_transporter-like_CS"/>
</dbReference>
<sequence length="274" mass="30361">MLLTVNEVYKDFSQEGGFFLASKKPVLKGVSLQLAQGECLGLIGESGSGKSTLGRMMIGIEPPDRGEVLFDGQNIYKSAGWGKRADWRQKISAVFQDYTSSVNPRFQVWQIIGEPMHTRRRAASAGTMERITYLLEKVGLHGGYVNRYPHELSGGQLQRVCIARAIATNPAFILLDEPVSSLDVSVQVQVMDLLASLKEEFNLSYLFISHDLAAVAYLCDRALFFAEGEIVEEVPRIMELGRVKAAYSRKLLNSVLDFSEGAADCRCRLAEVTE</sequence>
<dbReference type="EMBL" id="FMJE01000004">
    <property type="protein sequence ID" value="SCM81612.1"/>
    <property type="molecule type" value="Genomic_DNA"/>
</dbReference>
<dbReference type="GO" id="GO:0016887">
    <property type="term" value="F:ATP hydrolysis activity"/>
    <property type="evidence" value="ECO:0007669"/>
    <property type="project" value="InterPro"/>
</dbReference>
<name>A0A212LVQ6_9FIRM</name>
<dbReference type="InterPro" id="IPR003593">
    <property type="entry name" value="AAA+_ATPase"/>
</dbReference>
<dbReference type="GO" id="GO:0005524">
    <property type="term" value="F:ATP binding"/>
    <property type="evidence" value="ECO:0007669"/>
    <property type="project" value="UniProtKB-KW"/>
</dbReference>